<protein>
    <submittedName>
        <fullName evidence="2">Uncharacterized protein</fullName>
    </submittedName>
</protein>
<evidence type="ECO:0000313" key="3">
    <source>
        <dbReference type="Proteomes" id="UP001597063"/>
    </source>
</evidence>
<evidence type="ECO:0000313" key="2">
    <source>
        <dbReference type="EMBL" id="MFD0689889.1"/>
    </source>
</evidence>
<gene>
    <name evidence="2" type="ORF">ACFQZM_35740</name>
</gene>
<feature type="coiled-coil region" evidence="1">
    <location>
        <begin position="20"/>
        <end position="47"/>
    </location>
</feature>
<accession>A0ABW2XU26</accession>
<comment type="caution">
    <text evidence="2">The sequence shown here is derived from an EMBL/GenBank/DDBJ whole genome shotgun (WGS) entry which is preliminary data.</text>
</comment>
<evidence type="ECO:0000256" key="1">
    <source>
        <dbReference type="SAM" id="Coils"/>
    </source>
</evidence>
<dbReference type="Proteomes" id="UP001597063">
    <property type="component" value="Unassembled WGS sequence"/>
</dbReference>
<organism evidence="2 3">
    <name type="scientific">Actinomadura fibrosa</name>
    <dbReference type="NCBI Taxonomy" id="111802"/>
    <lineage>
        <taxon>Bacteria</taxon>
        <taxon>Bacillati</taxon>
        <taxon>Actinomycetota</taxon>
        <taxon>Actinomycetes</taxon>
        <taxon>Streptosporangiales</taxon>
        <taxon>Thermomonosporaceae</taxon>
        <taxon>Actinomadura</taxon>
    </lineage>
</organism>
<reference evidence="3" key="1">
    <citation type="journal article" date="2019" name="Int. J. Syst. Evol. Microbiol.">
        <title>The Global Catalogue of Microorganisms (GCM) 10K type strain sequencing project: providing services to taxonomists for standard genome sequencing and annotation.</title>
        <authorList>
            <consortium name="The Broad Institute Genomics Platform"/>
            <consortium name="The Broad Institute Genome Sequencing Center for Infectious Disease"/>
            <person name="Wu L."/>
            <person name="Ma J."/>
        </authorList>
    </citation>
    <scope>NUCLEOTIDE SEQUENCE [LARGE SCALE GENOMIC DNA]</scope>
    <source>
        <strain evidence="3">JCM 9371</strain>
    </source>
</reference>
<name>A0ABW2XU26_9ACTN</name>
<dbReference type="RefSeq" id="WP_131757442.1">
    <property type="nucleotide sequence ID" value="NZ_CAACUY010000031.1"/>
</dbReference>
<proteinExistence type="predicted"/>
<keyword evidence="3" id="KW-1185">Reference proteome</keyword>
<sequence length="83" mass="8786">MAEQIVIGSAASTAALDQRAAMLEHRSAVLEQQVAALTEAIRTLTAALRDAPADRPDNDRAIAAARRAHEILLDAELASRRAG</sequence>
<dbReference type="EMBL" id="JBHTGP010000018">
    <property type="protein sequence ID" value="MFD0689889.1"/>
    <property type="molecule type" value="Genomic_DNA"/>
</dbReference>
<keyword evidence="1" id="KW-0175">Coiled coil</keyword>